<dbReference type="InterPro" id="IPR024191">
    <property type="entry name" value="Peptidase_M61"/>
</dbReference>
<evidence type="ECO:0000313" key="3">
    <source>
        <dbReference type="Proteomes" id="UP000254771"/>
    </source>
</evidence>
<dbReference type="InterPro" id="IPR027268">
    <property type="entry name" value="Peptidase_M4/M1_CTD_sf"/>
</dbReference>
<dbReference type="Pfam" id="PF13180">
    <property type="entry name" value="PDZ_2"/>
    <property type="match status" value="1"/>
</dbReference>
<dbReference type="EMBL" id="QFXE01000013">
    <property type="protein sequence ID" value="RDH85408.1"/>
    <property type="molecule type" value="Genomic_DNA"/>
</dbReference>
<dbReference type="Proteomes" id="UP000254771">
    <property type="component" value="Unassembled WGS sequence"/>
</dbReference>
<dbReference type="Gene3D" id="2.30.42.10">
    <property type="match status" value="1"/>
</dbReference>
<evidence type="ECO:0000259" key="1">
    <source>
        <dbReference type="SMART" id="SM00228"/>
    </source>
</evidence>
<dbReference type="SMART" id="SM00228">
    <property type="entry name" value="PDZ"/>
    <property type="match status" value="1"/>
</dbReference>
<keyword evidence="3" id="KW-1185">Reference proteome</keyword>
<dbReference type="SUPFAM" id="SSF55486">
    <property type="entry name" value="Metalloproteases ('zincins'), catalytic domain"/>
    <property type="match status" value="1"/>
</dbReference>
<dbReference type="PIRSF" id="PIRSF016493">
    <property type="entry name" value="Glycyl_aminpptds"/>
    <property type="match status" value="1"/>
</dbReference>
<proteinExistence type="predicted"/>
<name>A0A370DKH3_9GAMM</name>
<dbReference type="Gene3D" id="1.10.390.10">
    <property type="entry name" value="Neutral Protease Domain 2"/>
    <property type="match status" value="1"/>
</dbReference>
<dbReference type="Gene3D" id="2.60.40.3650">
    <property type="match status" value="1"/>
</dbReference>
<feature type="domain" description="PDZ" evidence="1">
    <location>
        <begin position="492"/>
        <end position="561"/>
    </location>
</feature>
<dbReference type="InterPro" id="IPR001478">
    <property type="entry name" value="PDZ"/>
</dbReference>
<accession>A0A370DKH3</accession>
<dbReference type="SUPFAM" id="SSF50156">
    <property type="entry name" value="PDZ domain-like"/>
    <property type="match status" value="1"/>
</dbReference>
<dbReference type="AlphaFoldDB" id="A0A370DKH3"/>
<dbReference type="Pfam" id="PF17899">
    <property type="entry name" value="Peptidase_M61_N"/>
    <property type="match status" value="1"/>
</dbReference>
<evidence type="ECO:0000313" key="2">
    <source>
        <dbReference type="EMBL" id="RDH85408.1"/>
    </source>
</evidence>
<gene>
    <name evidence="2" type="ORF">DIZ78_10655</name>
</gene>
<sequence length="605" mass="67845">MIEYQVVMKSPEAHLFEVTLRVRKPDKLGQTFYLPAWIRGSYMIRDFSRHIITIEASDEMGSIQVEKLDKQSWRCAPASGPITLIYTVYAWDLSVRAAHLDTTHAYFNGSSLLLGVSNQDEVTCLLTILSSVGQQFDDWKVATSMEKVEVDKRGFGQYHALNYEELLDHPVEIGDVTEADFTVSDVPHCIAISGRQRCDLKRLCSDLERICSQHVGLFGELPVRDYLFLLTVVGDGYGGLEHRNSTSLLTSRDDLPLKGMREMPKGYRRLLGLCSHEYFHLWNIKRIMPAVFQEEGVTQEVYTRQLWVFEGITSYYDELALIRSGCIDRKSYFELLAETVTRVMRASGRFKQTLEESSFDAWTKFYKQDENAPNAIVSYYTKGAIFALVIDLHIRLQTDGEKSLDHVMREMWRRHGATGQGVPEGGFETVATEVSGLDLSDLFDQGARSTADLPVADLLEKFGVEMRLLPAQSSSDNGRVVDEMPASEAAKPVIGARLSPQAVEAKLLQVFDGGAAQAAGLSAGDIIIAVDHLKVSGQKLEKAISDCALGKSVTVHAFRRDEMMEFELQPMPAPADTCVFCLPVDLPKEHQLRQSEWLISNGYEN</sequence>
<reference evidence="2 3" key="1">
    <citation type="journal article" date="2018" name="ISME J.">
        <title>Endosymbiont genomes yield clues of tubeworm success.</title>
        <authorList>
            <person name="Li Y."/>
            <person name="Liles M.R."/>
            <person name="Halanych K.M."/>
        </authorList>
    </citation>
    <scope>NUCLEOTIDE SEQUENCE [LARGE SCALE GENOMIC DNA]</scope>
    <source>
        <strain evidence="2">A1462</strain>
    </source>
</reference>
<dbReference type="InterPro" id="IPR040756">
    <property type="entry name" value="Peptidase_M61_N"/>
</dbReference>
<dbReference type="Pfam" id="PF05299">
    <property type="entry name" value="Peptidase_M61"/>
    <property type="match status" value="1"/>
</dbReference>
<comment type="caution">
    <text evidence="2">The sequence shown here is derived from an EMBL/GenBank/DDBJ whole genome shotgun (WGS) entry which is preliminary data.</text>
</comment>
<dbReference type="InterPro" id="IPR036034">
    <property type="entry name" value="PDZ_sf"/>
</dbReference>
<protein>
    <submittedName>
        <fullName evidence="2">Peptidase M61</fullName>
    </submittedName>
</protein>
<organism evidence="2 3">
    <name type="scientific">endosymbiont of Escarpia spicata</name>
    <dbReference type="NCBI Taxonomy" id="2200908"/>
    <lineage>
        <taxon>Bacteria</taxon>
        <taxon>Pseudomonadati</taxon>
        <taxon>Pseudomonadota</taxon>
        <taxon>Gammaproteobacteria</taxon>
        <taxon>sulfur-oxidizing symbionts</taxon>
    </lineage>
</organism>
<dbReference type="InterPro" id="IPR007963">
    <property type="entry name" value="Peptidase_M61_catalytic"/>
</dbReference>